<feature type="domain" description="ABC transporter" evidence="5">
    <location>
        <begin position="369"/>
        <end position="619"/>
    </location>
</feature>
<gene>
    <name evidence="6" type="ORF">VR44_24580</name>
</gene>
<dbReference type="PANTHER" id="PTHR43776:SF7">
    <property type="entry name" value="D,D-DIPEPTIDE TRANSPORT ATP-BINDING PROTEIN DDPF-RELATED"/>
    <property type="match status" value="1"/>
</dbReference>
<dbReference type="PROSITE" id="PS00211">
    <property type="entry name" value="ABC_TRANSPORTER_1"/>
    <property type="match status" value="2"/>
</dbReference>
<feature type="domain" description="ABC transporter" evidence="5">
    <location>
        <begin position="16"/>
        <end position="268"/>
    </location>
</feature>
<dbReference type="NCBIfam" id="TIGR01727">
    <property type="entry name" value="oligo_HPY"/>
    <property type="match status" value="2"/>
</dbReference>
<dbReference type="NCBIfam" id="NF007739">
    <property type="entry name" value="PRK10419.1"/>
    <property type="match status" value="2"/>
</dbReference>
<dbReference type="GO" id="GO:0055085">
    <property type="term" value="P:transmembrane transport"/>
    <property type="evidence" value="ECO:0007669"/>
    <property type="project" value="UniProtKB-ARBA"/>
</dbReference>
<keyword evidence="7" id="KW-1185">Reference proteome</keyword>
<dbReference type="PANTHER" id="PTHR43776">
    <property type="entry name" value="TRANSPORT ATP-BINDING PROTEIN"/>
    <property type="match status" value="1"/>
</dbReference>
<dbReference type="Pfam" id="PF08352">
    <property type="entry name" value="oligo_HPY"/>
    <property type="match status" value="2"/>
</dbReference>
<comment type="similarity">
    <text evidence="1">Belongs to the ABC transporter superfamily.</text>
</comment>
<dbReference type="STRING" id="68223.GCA_002028425_04968"/>
<dbReference type="PATRIC" id="fig|68223.7.peg.911"/>
<keyword evidence="2" id="KW-0813">Transport</keyword>
<dbReference type="InterPro" id="IPR003439">
    <property type="entry name" value="ABC_transporter-like_ATP-bd"/>
</dbReference>
<evidence type="ECO:0000259" key="5">
    <source>
        <dbReference type="PROSITE" id="PS50893"/>
    </source>
</evidence>
<keyword evidence="3" id="KW-0547">Nucleotide-binding</keyword>
<dbReference type="EMBL" id="JZWV01000702">
    <property type="protein sequence ID" value="KJY28785.1"/>
    <property type="molecule type" value="Genomic_DNA"/>
</dbReference>
<dbReference type="InterPro" id="IPR003593">
    <property type="entry name" value="AAA+_ATPase"/>
</dbReference>
<dbReference type="Gene3D" id="3.40.50.300">
    <property type="entry name" value="P-loop containing nucleotide triphosphate hydrolases"/>
    <property type="match status" value="2"/>
</dbReference>
<dbReference type="SUPFAM" id="SSF52540">
    <property type="entry name" value="P-loop containing nucleoside triphosphate hydrolases"/>
    <property type="match status" value="2"/>
</dbReference>
<dbReference type="Proteomes" id="UP000033551">
    <property type="component" value="Unassembled WGS sequence"/>
</dbReference>
<dbReference type="GO" id="GO:0005524">
    <property type="term" value="F:ATP binding"/>
    <property type="evidence" value="ECO:0007669"/>
    <property type="project" value="UniProtKB-KW"/>
</dbReference>
<dbReference type="InterPro" id="IPR027417">
    <property type="entry name" value="P-loop_NTPase"/>
</dbReference>
<dbReference type="InterPro" id="IPR050319">
    <property type="entry name" value="ABC_transp_ATP-bind"/>
</dbReference>
<evidence type="ECO:0000256" key="3">
    <source>
        <dbReference type="ARBA" id="ARBA00022741"/>
    </source>
</evidence>
<evidence type="ECO:0000256" key="2">
    <source>
        <dbReference type="ARBA" id="ARBA00022448"/>
    </source>
</evidence>
<proteinExistence type="inferred from homology"/>
<dbReference type="eggNOG" id="COG0444">
    <property type="taxonomic scope" value="Bacteria"/>
</dbReference>
<reference evidence="6 7" key="1">
    <citation type="submission" date="2015-02" db="EMBL/GenBank/DDBJ databases">
        <authorList>
            <person name="Ju K.-S."/>
            <person name="Doroghazi J.R."/>
            <person name="Metcalf W."/>
        </authorList>
    </citation>
    <scope>NUCLEOTIDE SEQUENCE [LARGE SCALE GENOMIC DNA]</scope>
    <source>
        <strain evidence="6 7">NRRL ISP-5550</strain>
    </source>
</reference>
<dbReference type="GO" id="GO:0015833">
    <property type="term" value="P:peptide transport"/>
    <property type="evidence" value="ECO:0007669"/>
    <property type="project" value="InterPro"/>
</dbReference>
<accession>A0A0F4J3E4</accession>
<dbReference type="PROSITE" id="PS50893">
    <property type="entry name" value="ABC_TRANSPORTER_2"/>
    <property type="match status" value="2"/>
</dbReference>
<dbReference type="Pfam" id="PF00005">
    <property type="entry name" value="ABC_tran"/>
    <property type="match status" value="2"/>
</dbReference>
<evidence type="ECO:0000256" key="4">
    <source>
        <dbReference type="ARBA" id="ARBA00022840"/>
    </source>
</evidence>
<dbReference type="InterPro" id="IPR013563">
    <property type="entry name" value="Oligopep_ABC_C"/>
</dbReference>
<dbReference type="GO" id="GO:0016887">
    <property type="term" value="F:ATP hydrolysis activity"/>
    <property type="evidence" value="ECO:0007669"/>
    <property type="project" value="InterPro"/>
</dbReference>
<dbReference type="AlphaFoldDB" id="A0A0F4J3E4"/>
<dbReference type="CDD" id="cd03257">
    <property type="entry name" value="ABC_NikE_OppD_transporters"/>
    <property type="match status" value="2"/>
</dbReference>
<comment type="caution">
    <text evidence="6">The sequence shown here is derived from an EMBL/GenBank/DDBJ whole genome shotgun (WGS) entry which is preliminary data.</text>
</comment>
<evidence type="ECO:0000256" key="1">
    <source>
        <dbReference type="ARBA" id="ARBA00005417"/>
    </source>
</evidence>
<evidence type="ECO:0000313" key="7">
    <source>
        <dbReference type="Proteomes" id="UP000033551"/>
    </source>
</evidence>
<dbReference type="InterPro" id="IPR017871">
    <property type="entry name" value="ABC_transporter-like_CS"/>
</dbReference>
<organism evidence="6 7">
    <name type="scientific">Streptomyces katrae</name>
    <dbReference type="NCBI Taxonomy" id="68223"/>
    <lineage>
        <taxon>Bacteria</taxon>
        <taxon>Bacillati</taxon>
        <taxon>Actinomycetota</taxon>
        <taxon>Actinomycetes</taxon>
        <taxon>Kitasatosporales</taxon>
        <taxon>Streptomycetaceae</taxon>
        <taxon>Streptomyces</taxon>
    </lineage>
</organism>
<name>A0A0F4J3E4_9ACTN</name>
<evidence type="ECO:0000313" key="6">
    <source>
        <dbReference type="EMBL" id="KJY28785.1"/>
    </source>
</evidence>
<dbReference type="FunFam" id="3.40.50.300:FF:000016">
    <property type="entry name" value="Oligopeptide ABC transporter ATP-binding component"/>
    <property type="match status" value="2"/>
</dbReference>
<sequence length="703" mass="76765">MPEQGSPRDGAPFLSVRDLKVHFPTDDGLVKSVDGLSFDLERGKTLGIVGESGSGKSVTSLAIMGLHRTGNARSRPHISGEVVLDGEELVSASADHVRRLRGRKMAMVFQDPLSAMHPYYSVGKQIIEAYRTHHDVDKKTARTRAVEMLDRVGIPEPHRRVDAYPHEFSGGMRQRAMIAMALVNNPELLIADEPTTALDVTVQAQILDLIRDLQKEFGSAVIMITHDLGVVAEMADDLLVMYGGRCVERGSAEKVFYEPRHPYTWGLLGSMPRIDRDQTDRLIPVKGSPPSLINIPSGCAFNPRCPYADVPKGGITRTQRPELTQDGSRQPALVRLPHVAGGADPDLDRRDCAEAVTDMNKPSEPETLLKVSGLVKHFPINKGLLRRQTGAVKAVDGIDFEVRRGETLGVVGESGCGKSTMGRLITRLLEPTGGRIEFEGQDITHLGVSQMRPLRRDVQMIFQDPYGSLNPRHTVGAIVSAPFNLQGVTPEGGVKAEVQRLLSLVGLNPEHYNRYPHEFSGGQRQRIGIARALALKPKLVVADEPVSALDVSIQAQVVNLLDDLQQELGLTYVIIAHDLSVIRHVSDRIAVMYLGKIVELADRKSLYESPMHPYTNALLSAVPVPDPRRRGVKSGRILLKGDVPSPISPPPGCRFHTRCWKATEICKTQDPPLVALKTGHEVACHHPENAEAATPPASSPAGV</sequence>
<keyword evidence="4" id="KW-0067">ATP-binding</keyword>
<protein>
    <recommendedName>
        <fullName evidence="5">ABC transporter domain-containing protein</fullName>
    </recommendedName>
</protein>
<dbReference type="SMART" id="SM00382">
    <property type="entry name" value="AAA"/>
    <property type="match status" value="2"/>
</dbReference>
<dbReference type="NCBIfam" id="NF008453">
    <property type="entry name" value="PRK11308.1"/>
    <property type="match status" value="2"/>
</dbReference>